<keyword evidence="2" id="KW-1185">Reference proteome</keyword>
<dbReference type="Proteomes" id="UP001152795">
    <property type="component" value="Unassembled WGS sequence"/>
</dbReference>
<proteinExistence type="predicted"/>
<gene>
    <name evidence="1" type="ORF">PACLA_8A063620</name>
</gene>
<organism evidence="1 2">
    <name type="scientific">Paramuricea clavata</name>
    <name type="common">Red gorgonian</name>
    <name type="synonym">Violescent sea-whip</name>
    <dbReference type="NCBI Taxonomy" id="317549"/>
    <lineage>
        <taxon>Eukaryota</taxon>
        <taxon>Metazoa</taxon>
        <taxon>Cnidaria</taxon>
        <taxon>Anthozoa</taxon>
        <taxon>Octocorallia</taxon>
        <taxon>Malacalcyonacea</taxon>
        <taxon>Plexauridae</taxon>
        <taxon>Paramuricea</taxon>
    </lineage>
</organism>
<feature type="non-terminal residue" evidence="1">
    <location>
        <position position="66"/>
    </location>
</feature>
<dbReference type="OrthoDB" id="198977at2759"/>
<sequence>KTDDILKTNDEEVAIRQKGQITKIILAISDLKQLIEEKKFIEGDSEENVAAWGESIEENIALADEK</sequence>
<reference evidence="1" key="1">
    <citation type="submission" date="2020-04" db="EMBL/GenBank/DDBJ databases">
        <authorList>
            <person name="Alioto T."/>
            <person name="Alioto T."/>
            <person name="Gomez Garrido J."/>
        </authorList>
    </citation>
    <scope>NUCLEOTIDE SEQUENCE</scope>
    <source>
        <strain evidence="1">A484AB</strain>
    </source>
</reference>
<comment type="caution">
    <text evidence="1">The sequence shown here is derived from an EMBL/GenBank/DDBJ whole genome shotgun (WGS) entry which is preliminary data.</text>
</comment>
<feature type="non-terminal residue" evidence="1">
    <location>
        <position position="1"/>
    </location>
</feature>
<protein>
    <submittedName>
        <fullName evidence="1">Uncharacterized protein</fullName>
    </submittedName>
</protein>
<dbReference type="AlphaFoldDB" id="A0A7D9JN34"/>
<accession>A0A7D9JN34</accession>
<evidence type="ECO:0000313" key="1">
    <source>
        <dbReference type="EMBL" id="CAB4033134.1"/>
    </source>
</evidence>
<dbReference type="EMBL" id="CACRXK020018975">
    <property type="protein sequence ID" value="CAB4033134.1"/>
    <property type="molecule type" value="Genomic_DNA"/>
</dbReference>
<evidence type="ECO:0000313" key="2">
    <source>
        <dbReference type="Proteomes" id="UP001152795"/>
    </source>
</evidence>
<name>A0A7D9JN34_PARCT</name>